<name>A0A099NSJ2_PICKU</name>
<gene>
    <name evidence="2" type="ORF">JL09_g5295</name>
</gene>
<accession>A0A099NSJ2</accession>
<reference evidence="3" key="1">
    <citation type="journal article" date="2014" name="Microb. Cell Fact.">
        <title>Exploiting Issatchenkia orientalis SD108 for succinic acid production.</title>
        <authorList>
            <person name="Xiao H."/>
            <person name="Shao Z."/>
            <person name="Jiang Y."/>
            <person name="Dole S."/>
            <person name="Zhao H."/>
        </authorList>
    </citation>
    <scope>NUCLEOTIDE SEQUENCE [LARGE SCALE GENOMIC DNA]</scope>
    <source>
        <strain evidence="3">SD108</strain>
    </source>
</reference>
<dbReference type="HOGENOM" id="CLU_3335704_0_0_1"/>
<evidence type="ECO:0000313" key="2">
    <source>
        <dbReference type="EMBL" id="KGK35555.1"/>
    </source>
</evidence>
<dbReference type="Proteomes" id="UP000029867">
    <property type="component" value="Unassembled WGS sequence"/>
</dbReference>
<protein>
    <submittedName>
        <fullName evidence="2">Uncharacterized protein</fullName>
    </submittedName>
</protein>
<evidence type="ECO:0000313" key="3">
    <source>
        <dbReference type="Proteomes" id="UP000029867"/>
    </source>
</evidence>
<organism evidence="2 3">
    <name type="scientific">Pichia kudriavzevii</name>
    <name type="common">Yeast</name>
    <name type="synonym">Issatchenkia orientalis</name>
    <dbReference type="NCBI Taxonomy" id="4909"/>
    <lineage>
        <taxon>Eukaryota</taxon>
        <taxon>Fungi</taxon>
        <taxon>Dikarya</taxon>
        <taxon>Ascomycota</taxon>
        <taxon>Saccharomycotina</taxon>
        <taxon>Pichiomycetes</taxon>
        <taxon>Pichiales</taxon>
        <taxon>Pichiaceae</taxon>
        <taxon>Pichia</taxon>
    </lineage>
</organism>
<evidence type="ECO:0000256" key="1">
    <source>
        <dbReference type="SAM" id="MobiDB-lite"/>
    </source>
</evidence>
<comment type="caution">
    <text evidence="2">The sequence shown here is derived from an EMBL/GenBank/DDBJ whole genome shotgun (WGS) entry which is preliminary data.</text>
</comment>
<sequence>MTSSVDFQYYKLNRLGSSPLASGVRTQKDNKLPGFSSN</sequence>
<proteinExistence type="predicted"/>
<dbReference type="EMBL" id="JQFK01000534">
    <property type="protein sequence ID" value="KGK35555.1"/>
    <property type="molecule type" value="Genomic_DNA"/>
</dbReference>
<dbReference type="AlphaFoldDB" id="A0A099NSJ2"/>
<feature type="region of interest" description="Disordered" evidence="1">
    <location>
        <begin position="18"/>
        <end position="38"/>
    </location>
</feature>